<gene>
    <name evidence="3" type="ORF">Q31a_02480</name>
</gene>
<dbReference type="OrthoDB" id="272468at2"/>
<evidence type="ECO:0000259" key="2">
    <source>
        <dbReference type="Pfam" id="PF06439"/>
    </source>
</evidence>
<feature type="domain" description="3-keto-alpha-glucoside-1,2-lyase/3-keto-2-hydroxy-glucal hydratase" evidence="2">
    <location>
        <begin position="25"/>
        <end position="226"/>
    </location>
</feature>
<evidence type="ECO:0000313" key="3">
    <source>
        <dbReference type="EMBL" id="QDV21969.1"/>
    </source>
</evidence>
<dbReference type="EMBL" id="CP036298">
    <property type="protein sequence ID" value="QDV21969.1"/>
    <property type="molecule type" value="Genomic_DNA"/>
</dbReference>
<organism evidence="3 4">
    <name type="scientific">Aureliella helgolandensis</name>
    <dbReference type="NCBI Taxonomy" id="2527968"/>
    <lineage>
        <taxon>Bacteria</taxon>
        <taxon>Pseudomonadati</taxon>
        <taxon>Planctomycetota</taxon>
        <taxon>Planctomycetia</taxon>
        <taxon>Pirellulales</taxon>
        <taxon>Pirellulaceae</taxon>
        <taxon>Aureliella</taxon>
    </lineage>
</organism>
<dbReference type="Proteomes" id="UP000318017">
    <property type="component" value="Chromosome"/>
</dbReference>
<sequence length="229" mass="25526" precursor="true">MRHLSRSLMAVAILTASTILHADDGFKEIFNGKDLTGWKGNSELWSVEDGAITGTTSDEKKLKFNTFLIWEGEVADFVLELDYKLGAEGNSGIQYRSKVLNEEDFIVGGYQADIDASLTYAGINYEEKGRGILTLRGVRTTLAKDGTKTEESIGDAKELGKKIHGEDWNHYRVEAKGNKLSHYINDQLMSEVIDNQTEKSSAKGVLALQIHQGPPMKIQFKNMRLKVLK</sequence>
<keyword evidence="1" id="KW-0732">Signal</keyword>
<evidence type="ECO:0000313" key="4">
    <source>
        <dbReference type="Proteomes" id="UP000318017"/>
    </source>
</evidence>
<dbReference type="Pfam" id="PF06439">
    <property type="entry name" value="3keto-disac_hyd"/>
    <property type="match status" value="1"/>
</dbReference>
<protein>
    <recommendedName>
        <fullName evidence="2">3-keto-alpha-glucoside-1,2-lyase/3-keto-2-hydroxy-glucal hydratase domain-containing protein</fullName>
    </recommendedName>
</protein>
<name>A0A518G041_9BACT</name>
<accession>A0A518G041</accession>
<evidence type="ECO:0000256" key="1">
    <source>
        <dbReference type="SAM" id="SignalP"/>
    </source>
</evidence>
<feature type="chain" id="PRO_5021737704" description="3-keto-alpha-glucoside-1,2-lyase/3-keto-2-hydroxy-glucal hydratase domain-containing protein" evidence="1">
    <location>
        <begin position="23"/>
        <end position="229"/>
    </location>
</feature>
<keyword evidence="4" id="KW-1185">Reference proteome</keyword>
<dbReference type="InterPro" id="IPR010496">
    <property type="entry name" value="AL/BT2_dom"/>
</dbReference>
<feature type="signal peptide" evidence="1">
    <location>
        <begin position="1"/>
        <end position="22"/>
    </location>
</feature>
<dbReference type="Gene3D" id="2.60.120.560">
    <property type="entry name" value="Exo-inulinase, domain 1"/>
    <property type="match status" value="1"/>
</dbReference>
<dbReference type="AlphaFoldDB" id="A0A518G041"/>
<proteinExistence type="predicted"/>
<reference evidence="3 4" key="1">
    <citation type="submission" date="2019-02" db="EMBL/GenBank/DDBJ databases">
        <title>Deep-cultivation of Planctomycetes and their phenomic and genomic characterization uncovers novel biology.</title>
        <authorList>
            <person name="Wiegand S."/>
            <person name="Jogler M."/>
            <person name="Boedeker C."/>
            <person name="Pinto D."/>
            <person name="Vollmers J."/>
            <person name="Rivas-Marin E."/>
            <person name="Kohn T."/>
            <person name="Peeters S.H."/>
            <person name="Heuer A."/>
            <person name="Rast P."/>
            <person name="Oberbeckmann S."/>
            <person name="Bunk B."/>
            <person name="Jeske O."/>
            <person name="Meyerdierks A."/>
            <person name="Storesund J.E."/>
            <person name="Kallscheuer N."/>
            <person name="Luecker S."/>
            <person name="Lage O.M."/>
            <person name="Pohl T."/>
            <person name="Merkel B.J."/>
            <person name="Hornburger P."/>
            <person name="Mueller R.-W."/>
            <person name="Bruemmer F."/>
            <person name="Labrenz M."/>
            <person name="Spormann A.M."/>
            <person name="Op den Camp H."/>
            <person name="Overmann J."/>
            <person name="Amann R."/>
            <person name="Jetten M.S.M."/>
            <person name="Mascher T."/>
            <person name="Medema M.H."/>
            <person name="Devos D.P."/>
            <person name="Kaster A.-K."/>
            <person name="Ovreas L."/>
            <person name="Rohde M."/>
            <person name="Galperin M.Y."/>
            <person name="Jogler C."/>
        </authorList>
    </citation>
    <scope>NUCLEOTIDE SEQUENCE [LARGE SCALE GENOMIC DNA]</scope>
    <source>
        <strain evidence="3 4">Q31a</strain>
    </source>
</reference>
<dbReference type="KEGG" id="ahel:Q31a_02480"/>
<dbReference type="GO" id="GO:0016787">
    <property type="term" value="F:hydrolase activity"/>
    <property type="evidence" value="ECO:0007669"/>
    <property type="project" value="InterPro"/>
</dbReference>
<dbReference type="RefSeq" id="WP_145072771.1">
    <property type="nucleotide sequence ID" value="NZ_CP036298.1"/>
</dbReference>